<evidence type="ECO:0000313" key="3">
    <source>
        <dbReference type="Proteomes" id="UP000758168"/>
    </source>
</evidence>
<dbReference type="SMART" id="SM01119">
    <property type="entry name" value="D-ser_dehydrat"/>
    <property type="match status" value="1"/>
</dbReference>
<dbReference type="InterPro" id="IPR029066">
    <property type="entry name" value="PLP-binding_barrel"/>
</dbReference>
<proteinExistence type="predicted"/>
<protein>
    <submittedName>
        <fullName evidence="2">D-serine deaminase-like pyridoxal phosphate-dependent protein</fullName>
    </submittedName>
</protein>
<dbReference type="InterPro" id="IPR051466">
    <property type="entry name" value="D-amino_acid_metab_enzyme"/>
</dbReference>
<dbReference type="EMBL" id="JAGIOB010000001">
    <property type="protein sequence ID" value="MBP2417451.1"/>
    <property type="molecule type" value="Genomic_DNA"/>
</dbReference>
<accession>A0ABS4Z8R9</accession>
<dbReference type="Gene3D" id="2.40.37.20">
    <property type="entry name" value="D-serine dehydratase-like domain"/>
    <property type="match status" value="1"/>
</dbReference>
<dbReference type="InterPro" id="IPR042208">
    <property type="entry name" value="D-ser_dehydrat-like_sf"/>
</dbReference>
<dbReference type="Proteomes" id="UP000758168">
    <property type="component" value="Unassembled WGS sequence"/>
</dbReference>
<gene>
    <name evidence="2" type="ORF">JOF54_002373</name>
</gene>
<dbReference type="SUPFAM" id="SSF51419">
    <property type="entry name" value="PLP-binding barrel"/>
    <property type="match status" value="1"/>
</dbReference>
<dbReference type="RefSeq" id="WP_210056017.1">
    <property type="nucleotide sequence ID" value="NZ_BAAAMH010000003.1"/>
</dbReference>
<organism evidence="2 3">
    <name type="scientific">Microlunatus capsulatus</name>
    <dbReference type="NCBI Taxonomy" id="99117"/>
    <lineage>
        <taxon>Bacteria</taxon>
        <taxon>Bacillati</taxon>
        <taxon>Actinomycetota</taxon>
        <taxon>Actinomycetes</taxon>
        <taxon>Propionibacteriales</taxon>
        <taxon>Propionibacteriaceae</taxon>
        <taxon>Microlunatus</taxon>
    </lineage>
</organism>
<feature type="domain" description="D-serine dehydratase-like" evidence="1">
    <location>
        <begin position="335"/>
        <end position="436"/>
    </location>
</feature>
<evidence type="ECO:0000259" key="1">
    <source>
        <dbReference type="SMART" id="SM01119"/>
    </source>
</evidence>
<dbReference type="PANTHER" id="PTHR28004:SF8">
    <property type="entry name" value="D-SERINE DEAMINASE"/>
    <property type="match status" value="1"/>
</dbReference>
<evidence type="ECO:0000313" key="2">
    <source>
        <dbReference type="EMBL" id="MBP2417451.1"/>
    </source>
</evidence>
<sequence>MPDRPAQDHSAQDRRAPDRHALLRTFVDALAAEPLDWRHQGFAGLEGRFAARDLAGAGLRVSELGSPLMTLDAGAVAANLAAMASWCADRGVALAPHGKTTMAPALWLAQLDAGARAITVANAAQLRAAHAFGVRSLVVANELVATAELRWLAAARDADPALEVLHWVDSVAAVERIDAALAGVPPRRPLTVCVELGAPGGRTGARTDAEVDAVAARVVASPACVLAGVSGYEGAVVGAGGTAEGLAAVEAFLQRLADAHGRLADRFETPVVTLTAGGSAHFDAVVDVLGPLAGEREGHRVEVLLRSGAYVVHDDVHYAQVTPSTRGGGPALRPAIHVRAQVLSRPEPGLVVLDAGKRDLPFDLDLPVLLDAVRRRPLGEPEPVEIGPATLTRLNDQHAYVDVEPASALAVGDVVRLGLSHPCTAFDKWRAIAVVDDAAHPDPAVLDAVHTFF</sequence>
<dbReference type="Pfam" id="PF14031">
    <property type="entry name" value="D-ser_dehydrat"/>
    <property type="match status" value="1"/>
</dbReference>
<dbReference type="InterPro" id="IPR026956">
    <property type="entry name" value="D-ser_dehydrat-like_dom"/>
</dbReference>
<reference evidence="2 3" key="1">
    <citation type="submission" date="2021-03" db="EMBL/GenBank/DDBJ databases">
        <title>Sequencing the genomes of 1000 actinobacteria strains.</title>
        <authorList>
            <person name="Klenk H.-P."/>
        </authorList>
    </citation>
    <scope>NUCLEOTIDE SEQUENCE [LARGE SCALE GENOMIC DNA]</scope>
    <source>
        <strain evidence="2 3">DSM 12936</strain>
    </source>
</reference>
<comment type="caution">
    <text evidence="2">The sequence shown here is derived from an EMBL/GenBank/DDBJ whole genome shotgun (WGS) entry which is preliminary data.</text>
</comment>
<dbReference type="PANTHER" id="PTHR28004">
    <property type="entry name" value="ZGC:162816-RELATED"/>
    <property type="match status" value="1"/>
</dbReference>
<name>A0ABS4Z8R9_9ACTN</name>
<dbReference type="Gene3D" id="3.20.20.10">
    <property type="entry name" value="Alanine racemase"/>
    <property type="match status" value="1"/>
</dbReference>
<keyword evidence="3" id="KW-1185">Reference proteome</keyword>